<reference evidence="2" key="1">
    <citation type="journal article" date="2015" name="Nat. Genet.">
        <title>The genome and transcriptome of the zoonotic hookworm Ancylostoma ceylanicum identify infection-specific gene families.</title>
        <authorList>
            <person name="Schwarz E.M."/>
            <person name="Hu Y."/>
            <person name="Antoshechkin I."/>
            <person name="Miller M.M."/>
            <person name="Sternberg P.W."/>
            <person name="Aroian R.V."/>
        </authorList>
    </citation>
    <scope>NUCLEOTIDE SEQUENCE</scope>
    <source>
        <strain evidence="2">HY135</strain>
    </source>
</reference>
<evidence type="ECO:0000313" key="1">
    <source>
        <dbReference type="EMBL" id="EYC31861.1"/>
    </source>
</evidence>
<keyword evidence="2" id="KW-1185">Reference proteome</keyword>
<name>A0A016VX00_9BILA</name>
<dbReference type="AlphaFoldDB" id="A0A016VX00"/>
<dbReference type="Proteomes" id="UP000024635">
    <property type="component" value="Unassembled WGS sequence"/>
</dbReference>
<gene>
    <name evidence="1" type="primary">Acey_s0003.g1276</name>
    <name evidence="1" type="ORF">Y032_0003g1276</name>
</gene>
<sequence>MTYVCRSIACVAVFPELSKEKQQNMFVVNDDFFCHNRNGMKIWQCAKVSGRKLSRQPNRRAKLSRNTKLYIVRMSPRGRDLSPQICVAAADLRYGKILIDAISADKYRHCPPRVIRGHGAGLSMTIEVQLFLEEGDLVNWRNRRCFLCVINQNILNVVFTLLLCYPRRFENEIFLCLLLHCYGFTGRYRWCYYLLKLS</sequence>
<evidence type="ECO:0000313" key="2">
    <source>
        <dbReference type="Proteomes" id="UP000024635"/>
    </source>
</evidence>
<comment type="caution">
    <text evidence="1">The sequence shown here is derived from an EMBL/GenBank/DDBJ whole genome shotgun (WGS) entry which is preliminary data.</text>
</comment>
<organism evidence="1 2">
    <name type="scientific">Ancylostoma ceylanicum</name>
    <dbReference type="NCBI Taxonomy" id="53326"/>
    <lineage>
        <taxon>Eukaryota</taxon>
        <taxon>Metazoa</taxon>
        <taxon>Ecdysozoa</taxon>
        <taxon>Nematoda</taxon>
        <taxon>Chromadorea</taxon>
        <taxon>Rhabditida</taxon>
        <taxon>Rhabditina</taxon>
        <taxon>Rhabditomorpha</taxon>
        <taxon>Strongyloidea</taxon>
        <taxon>Ancylostomatidae</taxon>
        <taxon>Ancylostomatinae</taxon>
        <taxon>Ancylostoma</taxon>
    </lineage>
</organism>
<dbReference type="EMBL" id="JARK01001339">
    <property type="protein sequence ID" value="EYC31861.1"/>
    <property type="molecule type" value="Genomic_DNA"/>
</dbReference>
<accession>A0A016VX00</accession>
<protein>
    <submittedName>
        <fullName evidence="1">Uncharacterized protein</fullName>
    </submittedName>
</protein>
<proteinExistence type="predicted"/>